<reference evidence="1 2" key="1">
    <citation type="submission" date="2019-03" db="EMBL/GenBank/DDBJ databases">
        <title>Single cell metagenomics reveals metabolic interactions within the superorganism composed of flagellate Streblomastix strix and complex community of Bacteroidetes bacteria on its surface.</title>
        <authorList>
            <person name="Treitli S.C."/>
            <person name="Kolisko M."/>
            <person name="Husnik F."/>
            <person name="Keeling P."/>
            <person name="Hampl V."/>
        </authorList>
    </citation>
    <scope>NUCLEOTIDE SEQUENCE [LARGE SCALE GENOMIC DNA]</scope>
    <source>
        <strain evidence="1">ST1C</strain>
    </source>
</reference>
<name>A0A5J4U959_9EUKA</name>
<comment type="caution">
    <text evidence="1">The sequence shown here is derived from an EMBL/GenBank/DDBJ whole genome shotgun (WGS) entry which is preliminary data.</text>
</comment>
<dbReference type="EMBL" id="SNRW01019603">
    <property type="protein sequence ID" value="KAA6366235.1"/>
    <property type="molecule type" value="Genomic_DNA"/>
</dbReference>
<dbReference type="AlphaFoldDB" id="A0A5J4U959"/>
<organism evidence="1 2">
    <name type="scientific">Streblomastix strix</name>
    <dbReference type="NCBI Taxonomy" id="222440"/>
    <lineage>
        <taxon>Eukaryota</taxon>
        <taxon>Metamonada</taxon>
        <taxon>Preaxostyla</taxon>
        <taxon>Oxymonadida</taxon>
        <taxon>Streblomastigidae</taxon>
        <taxon>Streblomastix</taxon>
    </lineage>
</organism>
<evidence type="ECO:0000313" key="1">
    <source>
        <dbReference type="EMBL" id="KAA6366235.1"/>
    </source>
</evidence>
<dbReference type="Proteomes" id="UP000324800">
    <property type="component" value="Unassembled WGS sequence"/>
</dbReference>
<accession>A0A5J4U959</accession>
<evidence type="ECO:0000313" key="2">
    <source>
        <dbReference type="Proteomes" id="UP000324800"/>
    </source>
</evidence>
<sequence length="106" mass="12745">MKIYVKALKEELDLGKVREVNDREMMFYNKTFIMHRKDGRLRKIIDCRPINKRLGNNNRYSQRLKSGTGIRQVVEIPGFWLSIPHLHLHSHHQIKNTWNKDNSVHR</sequence>
<proteinExistence type="predicted"/>
<protein>
    <submittedName>
        <fullName evidence="1">Uncharacterized protein</fullName>
    </submittedName>
</protein>
<gene>
    <name evidence="1" type="ORF">EZS28_038239</name>
</gene>